<feature type="compositionally biased region" description="Basic and acidic residues" evidence="1">
    <location>
        <begin position="62"/>
        <end position="75"/>
    </location>
</feature>
<feature type="compositionally biased region" description="Basic and acidic residues" evidence="1">
    <location>
        <begin position="124"/>
        <end position="139"/>
    </location>
</feature>
<evidence type="ECO:0000256" key="1">
    <source>
        <dbReference type="SAM" id="MobiDB-lite"/>
    </source>
</evidence>
<dbReference type="Proteomes" id="UP001066276">
    <property type="component" value="Chromosome 4_2"/>
</dbReference>
<organism evidence="2 3">
    <name type="scientific">Pleurodeles waltl</name>
    <name type="common">Iberian ribbed newt</name>
    <dbReference type="NCBI Taxonomy" id="8319"/>
    <lineage>
        <taxon>Eukaryota</taxon>
        <taxon>Metazoa</taxon>
        <taxon>Chordata</taxon>
        <taxon>Craniata</taxon>
        <taxon>Vertebrata</taxon>
        <taxon>Euteleostomi</taxon>
        <taxon>Amphibia</taxon>
        <taxon>Batrachia</taxon>
        <taxon>Caudata</taxon>
        <taxon>Salamandroidea</taxon>
        <taxon>Salamandridae</taxon>
        <taxon>Pleurodelinae</taxon>
        <taxon>Pleurodeles</taxon>
    </lineage>
</organism>
<feature type="compositionally biased region" description="Basic and acidic residues" evidence="1">
    <location>
        <begin position="23"/>
        <end position="43"/>
    </location>
</feature>
<evidence type="ECO:0000313" key="3">
    <source>
        <dbReference type="Proteomes" id="UP001066276"/>
    </source>
</evidence>
<keyword evidence="3" id="KW-1185">Reference proteome</keyword>
<protein>
    <submittedName>
        <fullName evidence="2">Uncharacterized protein</fullName>
    </submittedName>
</protein>
<feature type="region of interest" description="Disordered" evidence="1">
    <location>
        <begin position="1"/>
        <end position="167"/>
    </location>
</feature>
<name>A0AAV7SNX1_PLEWA</name>
<sequence>MQGWPSGPVDQSRIRGRNGGGRHRGDPATGRDAERPSSWEDHRVRRTALWPTAVRGRCTISGHEEDPGGEGREKGPPGAECEGKAAGPREVSHLGLATPPPNTLKQASWAPGGQRTTAAPRTGRQQERRTLQEDHEGHRGGGQCAGMWKRQTALEDEAGPQRPWALR</sequence>
<comment type="caution">
    <text evidence="2">The sequence shown here is derived from an EMBL/GenBank/DDBJ whole genome shotgun (WGS) entry which is preliminary data.</text>
</comment>
<proteinExistence type="predicted"/>
<dbReference type="AlphaFoldDB" id="A0AAV7SNX1"/>
<evidence type="ECO:0000313" key="2">
    <source>
        <dbReference type="EMBL" id="KAJ1165777.1"/>
    </source>
</evidence>
<reference evidence="2" key="1">
    <citation type="journal article" date="2022" name="bioRxiv">
        <title>Sequencing and chromosome-scale assembly of the giantPleurodeles waltlgenome.</title>
        <authorList>
            <person name="Brown T."/>
            <person name="Elewa A."/>
            <person name="Iarovenko S."/>
            <person name="Subramanian E."/>
            <person name="Araus A.J."/>
            <person name="Petzold A."/>
            <person name="Susuki M."/>
            <person name="Suzuki K.-i.T."/>
            <person name="Hayashi T."/>
            <person name="Toyoda A."/>
            <person name="Oliveira C."/>
            <person name="Osipova E."/>
            <person name="Leigh N.D."/>
            <person name="Simon A."/>
            <person name="Yun M.H."/>
        </authorList>
    </citation>
    <scope>NUCLEOTIDE SEQUENCE</scope>
    <source>
        <strain evidence="2">20211129_DDA</strain>
        <tissue evidence="2">Liver</tissue>
    </source>
</reference>
<dbReference type="EMBL" id="JANPWB010000008">
    <property type="protein sequence ID" value="KAJ1165777.1"/>
    <property type="molecule type" value="Genomic_DNA"/>
</dbReference>
<accession>A0AAV7SNX1</accession>
<gene>
    <name evidence="2" type="ORF">NDU88_006194</name>
</gene>